<organism evidence="11 12">
    <name type="scientific">Leptothoe spongobia TAU-MAC 1115</name>
    <dbReference type="NCBI Taxonomy" id="1967444"/>
    <lineage>
        <taxon>Bacteria</taxon>
        <taxon>Bacillati</taxon>
        <taxon>Cyanobacteriota</taxon>
        <taxon>Cyanophyceae</taxon>
        <taxon>Nodosilineales</taxon>
        <taxon>Cymatolegaceae</taxon>
        <taxon>Leptothoe</taxon>
        <taxon>Leptothoe spongobia</taxon>
    </lineage>
</organism>
<feature type="transmembrane region" description="Helical" evidence="9">
    <location>
        <begin position="12"/>
        <end position="33"/>
    </location>
</feature>
<evidence type="ECO:0000256" key="2">
    <source>
        <dbReference type="ARBA" id="ARBA00001946"/>
    </source>
</evidence>
<comment type="caution">
    <text evidence="11">The sequence shown here is derived from an EMBL/GenBank/DDBJ whole genome shotgun (WGS) entry which is preliminary data.</text>
</comment>
<keyword evidence="9" id="KW-1133">Transmembrane helix</keyword>
<dbReference type="GO" id="GO:0004519">
    <property type="term" value="F:endonuclease activity"/>
    <property type="evidence" value="ECO:0007669"/>
    <property type="project" value="UniProtKB-KW"/>
</dbReference>
<proteinExistence type="predicted"/>
<keyword evidence="5" id="KW-0227">DNA damage</keyword>
<dbReference type="EMBL" id="JADOES010000045">
    <property type="protein sequence ID" value="MBT9317407.1"/>
    <property type="molecule type" value="Genomic_DNA"/>
</dbReference>
<dbReference type="InterPro" id="IPR051547">
    <property type="entry name" value="TDP2-like"/>
</dbReference>
<dbReference type="GO" id="GO:0070260">
    <property type="term" value="F:5'-tyrosyl-DNA phosphodiesterase activity"/>
    <property type="evidence" value="ECO:0007669"/>
    <property type="project" value="TreeGrafter"/>
</dbReference>
<evidence type="ECO:0000256" key="5">
    <source>
        <dbReference type="ARBA" id="ARBA00022763"/>
    </source>
</evidence>
<dbReference type="InterPro" id="IPR005135">
    <property type="entry name" value="Endo/exonuclease/phosphatase"/>
</dbReference>
<evidence type="ECO:0000256" key="1">
    <source>
        <dbReference type="ARBA" id="ARBA00001936"/>
    </source>
</evidence>
<evidence type="ECO:0000256" key="9">
    <source>
        <dbReference type="SAM" id="Phobius"/>
    </source>
</evidence>
<keyword evidence="7" id="KW-0460">Magnesium</keyword>
<dbReference type="RefSeq" id="WP_215610471.1">
    <property type="nucleotide sequence ID" value="NZ_JADOES010000045.1"/>
</dbReference>
<comment type="cofactor">
    <cofactor evidence="2">
        <name>Mg(2+)</name>
        <dbReference type="ChEBI" id="CHEBI:18420"/>
    </cofactor>
</comment>
<dbReference type="GO" id="GO:0003697">
    <property type="term" value="F:single-stranded DNA binding"/>
    <property type="evidence" value="ECO:0007669"/>
    <property type="project" value="TreeGrafter"/>
</dbReference>
<evidence type="ECO:0000256" key="4">
    <source>
        <dbReference type="ARBA" id="ARBA00022723"/>
    </source>
</evidence>
<keyword evidence="11" id="KW-0255">Endonuclease</keyword>
<keyword evidence="9" id="KW-0812">Transmembrane</keyword>
<keyword evidence="4" id="KW-0479">Metal-binding</keyword>
<evidence type="ECO:0000313" key="12">
    <source>
        <dbReference type="Proteomes" id="UP000717364"/>
    </source>
</evidence>
<keyword evidence="12" id="KW-1185">Reference proteome</keyword>
<dbReference type="InterPro" id="IPR036691">
    <property type="entry name" value="Endo/exonu/phosph_ase_sf"/>
</dbReference>
<reference evidence="11" key="1">
    <citation type="submission" date="2020-11" db="EMBL/GenBank/DDBJ databases">
        <authorList>
            <person name="Konstantinou D."/>
            <person name="Gkelis S."/>
            <person name="Popin R."/>
            <person name="Fewer D."/>
            <person name="Sivonen K."/>
        </authorList>
    </citation>
    <scope>NUCLEOTIDE SEQUENCE</scope>
    <source>
        <strain evidence="11">TAU-MAC 1115</strain>
    </source>
</reference>
<feature type="transmembrane region" description="Helical" evidence="9">
    <location>
        <begin position="39"/>
        <end position="56"/>
    </location>
</feature>
<dbReference type="Pfam" id="PF03372">
    <property type="entry name" value="Exo_endo_phos"/>
    <property type="match status" value="1"/>
</dbReference>
<name>A0A947DHR8_9CYAN</name>
<keyword evidence="3" id="KW-0540">Nuclease</keyword>
<dbReference type="AlphaFoldDB" id="A0A947DHR8"/>
<evidence type="ECO:0000256" key="8">
    <source>
        <dbReference type="ARBA" id="ARBA00023204"/>
    </source>
</evidence>
<dbReference type="Gene3D" id="3.60.10.10">
    <property type="entry name" value="Endonuclease/exonuclease/phosphatase"/>
    <property type="match status" value="1"/>
</dbReference>
<gene>
    <name evidence="11" type="ORF">IXB50_18450</name>
</gene>
<evidence type="ECO:0000313" key="11">
    <source>
        <dbReference type="EMBL" id="MBT9317407.1"/>
    </source>
</evidence>
<comment type="cofactor">
    <cofactor evidence="1">
        <name>Mn(2+)</name>
        <dbReference type="ChEBI" id="CHEBI:29035"/>
    </cofactor>
</comment>
<dbReference type="SUPFAM" id="SSF56219">
    <property type="entry name" value="DNase I-like"/>
    <property type="match status" value="1"/>
</dbReference>
<dbReference type="Proteomes" id="UP000717364">
    <property type="component" value="Unassembled WGS sequence"/>
</dbReference>
<dbReference type="PANTHER" id="PTHR15822">
    <property type="entry name" value="TRAF AND TNF RECEPTOR-ASSOCIATED PROTEIN"/>
    <property type="match status" value="1"/>
</dbReference>
<keyword evidence="6" id="KW-0378">Hydrolase</keyword>
<accession>A0A947DHR8</accession>
<protein>
    <submittedName>
        <fullName evidence="11">Endonuclease/exonuclease/phosphatase family protein</fullName>
    </submittedName>
</protein>
<feature type="transmembrane region" description="Helical" evidence="9">
    <location>
        <begin position="63"/>
        <end position="81"/>
    </location>
</feature>
<evidence type="ECO:0000256" key="7">
    <source>
        <dbReference type="ARBA" id="ARBA00022842"/>
    </source>
</evidence>
<dbReference type="GO" id="GO:0006302">
    <property type="term" value="P:double-strand break repair"/>
    <property type="evidence" value="ECO:0007669"/>
    <property type="project" value="TreeGrafter"/>
</dbReference>
<feature type="domain" description="Endonuclease/exonuclease/phosphatase" evidence="10">
    <location>
        <begin position="100"/>
        <end position="312"/>
    </location>
</feature>
<dbReference type="GO" id="GO:0005737">
    <property type="term" value="C:cytoplasm"/>
    <property type="evidence" value="ECO:0007669"/>
    <property type="project" value="TreeGrafter"/>
</dbReference>
<reference evidence="11" key="2">
    <citation type="journal article" date="2021" name="Mar. Drugs">
        <title>Genome Reduction and Secondary Metabolism of the Marine Sponge-Associated Cyanobacterium Leptothoe.</title>
        <authorList>
            <person name="Konstantinou D."/>
            <person name="Popin R.V."/>
            <person name="Fewer D.P."/>
            <person name="Sivonen K."/>
            <person name="Gkelis S."/>
        </authorList>
    </citation>
    <scope>NUCLEOTIDE SEQUENCE</scope>
    <source>
        <strain evidence="11">TAU-MAC 1115</strain>
    </source>
</reference>
<dbReference type="PANTHER" id="PTHR15822:SF4">
    <property type="entry name" value="TYROSYL-DNA PHOSPHODIESTERASE 2"/>
    <property type="match status" value="1"/>
</dbReference>
<keyword evidence="9" id="KW-0472">Membrane</keyword>
<evidence type="ECO:0000256" key="3">
    <source>
        <dbReference type="ARBA" id="ARBA00022722"/>
    </source>
</evidence>
<evidence type="ECO:0000256" key="6">
    <source>
        <dbReference type="ARBA" id="ARBA00022801"/>
    </source>
</evidence>
<sequence>MGHIALNLFSIILGLTITLATFCGLAGSLWWQFELLDHFRWQYCWLLLIPLLMGLWQQQRWSLVWLVPLALNSALILSLAWPTQGVVDSSLTGPSLTILHANIDHQNRQPTEVIDYVDSQVVDIVFFQEITPTTLPIIVEQLNHYRLVAAEPKTNSHGSAMFVPLDSSLEIVQKQIIQVPNYSQRPLLTVDVRLGETIVSLMSVHITRPGNAGASKFQNIEFQSVADWSRRQIDADKSVVIIGDFNSTGWSQRVRKMMVRGNLKNSQQGWIWQMTWPGNLPILFQIAIDHCLYSPDLITQQRTIGPYVGSDHLPLTVTLSHRT</sequence>
<keyword evidence="8" id="KW-0234">DNA repair</keyword>
<evidence type="ECO:0000259" key="10">
    <source>
        <dbReference type="Pfam" id="PF03372"/>
    </source>
</evidence>
<dbReference type="GO" id="GO:0046872">
    <property type="term" value="F:metal ion binding"/>
    <property type="evidence" value="ECO:0007669"/>
    <property type="project" value="UniProtKB-KW"/>
</dbReference>